<feature type="compositionally biased region" description="Basic and acidic residues" evidence="1">
    <location>
        <begin position="19"/>
        <end position="36"/>
    </location>
</feature>
<evidence type="ECO:0000313" key="2">
    <source>
        <dbReference type="EMBL" id="GAA4734062.1"/>
    </source>
</evidence>
<feature type="region of interest" description="Disordered" evidence="1">
    <location>
        <begin position="19"/>
        <end position="45"/>
    </location>
</feature>
<dbReference type="RefSeq" id="WP_345526335.1">
    <property type="nucleotide sequence ID" value="NZ_BAABKN010000011.1"/>
</dbReference>
<protein>
    <submittedName>
        <fullName evidence="2">Uncharacterized protein</fullName>
    </submittedName>
</protein>
<gene>
    <name evidence="2" type="ORF">GCM10023350_17070</name>
</gene>
<sequence>MKLFRAAATIGIAKKLYDESRKPENQRRIKQAVEHVRSRRAKNAR</sequence>
<accession>A0ABP8YSI7</accession>
<comment type="caution">
    <text evidence="2">The sequence shown here is derived from an EMBL/GenBank/DDBJ whole genome shotgun (WGS) entry which is preliminary data.</text>
</comment>
<name>A0ABP8YSI7_9ACTN</name>
<dbReference type="EMBL" id="BAABKN010000011">
    <property type="protein sequence ID" value="GAA4734062.1"/>
    <property type="molecule type" value="Genomic_DNA"/>
</dbReference>
<reference evidence="3" key="1">
    <citation type="journal article" date="2019" name="Int. J. Syst. Evol. Microbiol.">
        <title>The Global Catalogue of Microorganisms (GCM) 10K type strain sequencing project: providing services to taxonomists for standard genome sequencing and annotation.</title>
        <authorList>
            <consortium name="The Broad Institute Genomics Platform"/>
            <consortium name="The Broad Institute Genome Sequencing Center for Infectious Disease"/>
            <person name="Wu L."/>
            <person name="Ma J."/>
        </authorList>
    </citation>
    <scope>NUCLEOTIDE SEQUENCE [LARGE SCALE GENOMIC DNA]</scope>
    <source>
        <strain evidence="3">JCM 18532</strain>
    </source>
</reference>
<evidence type="ECO:0000256" key="1">
    <source>
        <dbReference type="SAM" id="MobiDB-lite"/>
    </source>
</evidence>
<proteinExistence type="predicted"/>
<organism evidence="2 3">
    <name type="scientific">Nocardioides endophyticus</name>
    <dbReference type="NCBI Taxonomy" id="1353775"/>
    <lineage>
        <taxon>Bacteria</taxon>
        <taxon>Bacillati</taxon>
        <taxon>Actinomycetota</taxon>
        <taxon>Actinomycetes</taxon>
        <taxon>Propionibacteriales</taxon>
        <taxon>Nocardioidaceae</taxon>
        <taxon>Nocardioides</taxon>
    </lineage>
</organism>
<keyword evidence="3" id="KW-1185">Reference proteome</keyword>
<evidence type="ECO:0000313" key="3">
    <source>
        <dbReference type="Proteomes" id="UP001499882"/>
    </source>
</evidence>
<dbReference type="Proteomes" id="UP001499882">
    <property type="component" value="Unassembled WGS sequence"/>
</dbReference>